<feature type="region of interest" description="Disordered" evidence="1">
    <location>
        <begin position="69"/>
        <end position="121"/>
    </location>
</feature>
<evidence type="ECO:0000256" key="2">
    <source>
        <dbReference type="SAM" id="SignalP"/>
    </source>
</evidence>
<dbReference type="GeneID" id="18924224"/>
<feature type="compositionally biased region" description="Polar residues" evidence="1">
    <location>
        <begin position="187"/>
        <end position="197"/>
    </location>
</feature>
<name>F4S1C2_MELLP</name>
<feature type="signal peptide" evidence="2">
    <location>
        <begin position="1"/>
        <end position="24"/>
    </location>
</feature>
<dbReference type="HOGENOM" id="CLU_657353_0_0_1"/>
<dbReference type="AlphaFoldDB" id="F4S1C2"/>
<gene>
    <name evidence="3" type="ORF">MELLADRAFT_110890</name>
</gene>
<dbReference type="InParanoid" id="F4S1C2"/>
<evidence type="ECO:0000256" key="1">
    <source>
        <dbReference type="SAM" id="MobiDB-lite"/>
    </source>
</evidence>
<evidence type="ECO:0000313" key="3">
    <source>
        <dbReference type="EMBL" id="EGG01586.1"/>
    </source>
</evidence>
<proteinExistence type="predicted"/>
<protein>
    <recommendedName>
        <fullName evidence="5">Secreted protein</fullName>
    </recommendedName>
</protein>
<feature type="compositionally biased region" description="Basic and acidic residues" evidence="1">
    <location>
        <begin position="176"/>
        <end position="186"/>
    </location>
</feature>
<feature type="region of interest" description="Disordered" evidence="1">
    <location>
        <begin position="154"/>
        <end position="253"/>
    </location>
</feature>
<evidence type="ECO:0000313" key="4">
    <source>
        <dbReference type="Proteomes" id="UP000001072"/>
    </source>
</evidence>
<evidence type="ECO:0008006" key="5">
    <source>
        <dbReference type="Google" id="ProtNLM"/>
    </source>
</evidence>
<dbReference type="VEuPathDB" id="FungiDB:MELLADRAFT_110890"/>
<organism evidence="4">
    <name type="scientific">Melampsora larici-populina (strain 98AG31 / pathotype 3-4-7)</name>
    <name type="common">Poplar leaf rust fungus</name>
    <dbReference type="NCBI Taxonomy" id="747676"/>
    <lineage>
        <taxon>Eukaryota</taxon>
        <taxon>Fungi</taxon>
        <taxon>Dikarya</taxon>
        <taxon>Basidiomycota</taxon>
        <taxon>Pucciniomycotina</taxon>
        <taxon>Pucciniomycetes</taxon>
        <taxon>Pucciniales</taxon>
        <taxon>Melampsoraceae</taxon>
        <taxon>Melampsora</taxon>
    </lineage>
</organism>
<sequence>MYRFNRKSCQSMALMLHWPILLTAMGGRDVSHLESLSLAEPLDPALSQPSVNTLFDKLSLGSSTTSTMNIPASSTEHMPPIANMPGGYDEDSKPILRPISETKQGSGRSSESFQDSPSSTFDSLIQEPLHAQHASYLSKFERLSIHPDEYSDIHSAPLSKHHGASLEKSTSGLLDSEARPISKNEQNDMPTSQNTKLPFQAAWVTAPRSGRERLKRPSPTSQVDLRPSKRPTHHDPSLFDGDDESVRQVKNKSPQKKFDLDLMDHKSFLPYASIDAYQPRINRIMSSISERNKFTKKFPISRLQNLWDDYIIMIAMCSKLVSSDGKHTNIDSDLRDAINWMLENWSTIPQKGSRRPDFVYHDTARWLSLRQYSRARESLAAKFIVRFVGDERHAWIEPLNRLTDGSWETTLVRSLERARDDSEIDRAVGARWRARPADRR</sequence>
<feature type="compositionally biased region" description="Polar residues" evidence="1">
    <location>
        <begin position="101"/>
        <end position="121"/>
    </location>
</feature>
<accession>F4S1C2</accession>
<keyword evidence="4" id="KW-1185">Reference proteome</keyword>
<feature type="chain" id="PRO_5003315762" description="Secreted protein" evidence="2">
    <location>
        <begin position="25"/>
        <end position="440"/>
    </location>
</feature>
<dbReference type="RefSeq" id="XP_007415177.1">
    <property type="nucleotide sequence ID" value="XM_007415115.1"/>
</dbReference>
<dbReference type="Proteomes" id="UP000001072">
    <property type="component" value="Unassembled WGS sequence"/>
</dbReference>
<dbReference type="EMBL" id="GL883137">
    <property type="protein sequence ID" value="EGG01586.1"/>
    <property type="molecule type" value="Genomic_DNA"/>
</dbReference>
<keyword evidence="2" id="KW-0732">Signal</keyword>
<reference evidence="4" key="1">
    <citation type="journal article" date="2011" name="Proc. Natl. Acad. Sci. U.S.A.">
        <title>Obligate biotrophy features unraveled by the genomic analysis of rust fungi.</title>
        <authorList>
            <person name="Duplessis S."/>
            <person name="Cuomo C.A."/>
            <person name="Lin Y.-C."/>
            <person name="Aerts A."/>
            <person name="Tisserant E."/>
            <person name="Veneault-Fourrey C."/>
            <person name="Joly D.L."/>
            <person name="Hacquard S."/>
            <person name="Amselem J."/>
            <person name="Cantarel B.L."/>
            <person name="Chiu R."/>
            <person name="Coutinho P.M."/>
            <person name="Feau N."/>
            <person name="Field M."/>
            <person name="Frey P."/>
            <person name="Gelhaye E."/>
            <person name="Goldberg J."/>
            <person name="Grabherr M.G."/>
            <person name="Kodira C.D."/>
            <person name="Kohler A."/>
            <person name="Kuees U."/>
            <person name="Lindquist E.A."/>
            <person name="Lucas S.M."/>
            <person name="Mago R."/>
            <person name="Mauceli E."/>
            <person name="Morin E."/>
            <person name="Murat C."/>
            <person name="Pangilinan J.L."/>
            <person name="Park R."/>
            <person name="Pearson M."/>
            <person name="Quesneville H."/>
            <person name="Rouhier N."/>
            <person name="Sakthikumar S."/>
            <person name="Salamov A.A."/>
            <person name="Schmutz J."/>
            <person name="Selles B."/>
            <person name="Shapiro H."/>
            <person name="Tanguay P."/>
            <person name="Tuskan G.A."/>
            <person name="Henrissat B."/>
            <person name="Van de Peer Y."/>
            <person name="Rouze P."/>
            <person name="Ellis J.G."/>
            <person name="Dodds P.N."/>
            <person name="Schein J.E."/>
            <person name="Zhong S."/>
            <person name="Hamelin R.C."/>
            <person name="Grigoriev I.V."/>
            <person name="Szabo L.J."/>
            <person name="Martin F."/>
        </authorList>
    </citation>
    <scope>NUCLEOTIDE SEQUENCE [LARGE SCALE GENOMIC DNA]</scope>
    <source>
        <strain evidence="4">98AG31 / pathotype 3-4-7</strain>
    </source>
</reference>
<dbReference type="KEGG" id="mlr:MELLADRAFT_110890"/>